<dbReference type="PANTHER" id="PTHR47284">
    <property type="entry name" value="FATTY-ACID-BINDING PROTEIN 2"/>
    <property type="match status" value="1"/>
</dbReference>
<dbReference type="Proteomes" id="UP000311382">
    <property type="component" value="Unassembled WGS sequence"/>
</dbReference>
<reference evidence="3 4" key="1">
    <citation type="submission" date="2019-03" db="EMBL/GenBank/DDBJ databases">
        <title>Rhodosporidium diobovatum UCD-FST 08-225 genome sequencing, assembly, and annotation.</title>
        <authorList>
            <person name="Fakankun I.U."/>
            <person name="Fristensky B."/>
            <person name="Levin D.B."/>
        </authorList>
    </citation>
    <scope>NUCLEOTIDE SEQUENCE [LARGE SCALE GENOMIC DNA]</scope>
    <source>
        <strain evidence="3 4">UCD-FST 08-225</strain>
    </source>
</reference>
<comment type="caution">
    <text evidence="3">The sequence shown here is derived from an EMBL/GenBank/DDBJ whole genome shotgun (WGS) entry which is preliminary data.</text>
</comment>
<dbReference type="InterPro" id="IPR036298">
    <property type="entry name" value="Chalcone_isomerase_sf"/>
</dbReference>
<sequence length="320" mass="34621">MLLSRQANRAASLARTAANPRPTSSLPTARTVAAARPRPRTAPGSPWGLVGAVTGAALATAILYSLKPQWIPSTQPLHADAPPPTGVHLDPTTKTPFPTLLTSPEGVPLRLVGTGVRTVSFLSVKVYAVAFYVSEHEFALAQQGKIAGWEGFTPERLIPPYNMPPDTVDRPVGEELVETLLEKADAAVVIIPLRNTSLPHLRDGFSRALVARIKVPRVSNTFTDSMNEATGAAMVEFKSFFPSRTLPKGLPLELYYNAKDRSILFQLRDEKTHAPEVLGRLREPTLATQLMVSYFADSAAPSPELVRSVAMGFDPVERGL</sequence>
<gene>
    <name evidence="3" type="ORF">DMC30DRAFT_353387</name>
</gene>
<feature type="domain" description="Chalcone isomerase" evidence="2">
    <location>
        <begin position="109"/>
        <end position="309"/>
    </location>
</feature>
<organism evidence="3 4">
    <name type="scientific">Rhodotorula diobovata</name>
    <dbReference type="NCBI Taxonomy" id="5288"/>
    <lineage>
        <taxon>Eukaryota</taxon>
        <taxon>Fungi</taxon>
        <taxon>Dikarya</taxon>
        <taxon>Basidiomycota</taxon>
        <taxon>Pucciniomycotina</taxon>
        <taxon>Microbotryomycetes</taxon>
        <taxon>Sporidiobolales</taxon>
        <taxon>Sporidiobolaceae</taxon>
        <taxon>Rhodotorula</taxon>
    </lineage>
</organism>
<evidence type="ECO:0000313" key="4">
    <source>
        <dbReference type="Proteomes" id="UP000311382"/>
    </source>
</evidence>
<feature type="region of interest" description="Disordered" evidence="1">
    <location>
        <begin position="1"/>
        <end position="46"/>
    </location>
</feature>
<dbReference type="STRING" id="5288.A0A5C5FU16"/>
<accession>A0A5C5FU16</accession>
<dbReference type="InterPro" id="IPR016088">
    <property type="entry name" value="Chalcone_isomerase_3-sand"/>
</dbReference>
<protein>
    <submittedName>
        <fullName evidence="3">Chalcone-flavanone isomerase-domain-containing protein</fullName>
    </submittedName>
</protein>
<dbReference type="AlphaFoldDB" id="A0A5C5FU16"/>
<dbReference type="SUPFAM" id="SSF54626">
    <property type="entry name" value="Chalcone isomerase"/>
    <property type="match status" value="1"/>
</dbReference>
<name>A0A5C5FU16_9BASI</name>
<dbReference type="InterPro" id="IPR016087">
    <property type="entry name" value="Chalcone_isomerase"/>
</dbReference>
<evidence type="ECO:0000259" key="2">
    <source>
        <dbReference type="Pfam" id="PF16035"/>
    </source>
</evidence>
<keyword evidence="4" id="KW-1185">Reference proteome</keyword>
<dbReference type="GO" id="GO:0016872">
    <property type="term" value="F:intramolecular lyase activity"/>
    <property type="evidence" value="ECO:0007669"/>
    <property type="project" value="InterPro"/>
</dbReference>
<keyword evidence="3" id="KW-0413">Isomerase</keyword>
<dbReference type="PANTHER" id="PTHR47284:SF3">
    <property type="entry name" value="FATTY-ACID-BINDING PROTEIN 2"/>
    <property type="match status" value="1"/>
</dbReference>
<dbReference type="EMBL" id="SOZI01000085">
    <property type="protein sequence ID" value="TNY19756.1"/>
    <property type="molecule type" value="Genomic_DNA"/>
</dbReference>
<dbReference type="OrthoDB" id="18193at2759"/>
<evidence type="ECO:0000313" key="3">
    <source>
        <dbReference type="EMBL" id="TNY19756.1"/>
    </source>
</evidence>
<feature type="compositionally biased region" description="Low complexity" evidence="1">
    <location>
        <begin position="27"/>
        <end position="36"/>
    </location>
</feature>
<evidence type="ECO:0000256" key="1">
    <source>
        <dbReference type="SAM" id="MobiDB-lite"/>
    </source>
</evidence>
<proteinExistence type="predicted"/>
<dbReference type="Pfam" id="PF16035">
    <property type="entry name" value="Chalcone_2"/>
    <property type="match status" value="1"/>
</dbReference>
<dbReference type="Gene3D" id="3.50.70.10">
    <property type="match status" value="1"/>
</dbReference>
<feature type="compositionally biased region" description="Low complexity" evidence="1">
    <location>
        <begin position="7"/>
        <end position="19"/>
    </location>
</feature>